<dbReference type="EMBL" id="SJPV01000001">
    <property type="protein sequence ID" value="TWU42286.1"/>
    <property type="molecule type" value="Genomic_DNA"/>
</dbReference>
<keyword evidence="3" id="KW-1185">Reference proteome</keyword>
<evidence type="ECO:0008006" key="4">
    <source>
        <dbReference type="Google" id="ProtNLM"/>
    </source>
</evidence>
<dbReference type="AlphaFoldDB" id="A0A5C6E4C9"/>
<dbReference type="OrthoDB" id="247707at2"/>
<keyword evidence="1" id="KW-1133">Transmembrane helix</keyword>
<reference evidence="2 3" key="1">
    <citation type="submission" date="2019-02" db="EMBL/GenBank/DDBJ databases">
        <title>Deep-cultivation of Planctomycetes and their phenomic and genomic characterization uncovers novel biology.</title>
        <authorList>
            <person name="Wiegand S."/>
            <person name="Jogler M."/>
            <person name="Boedeker C."/>
            <person name="Pinto D."/>
            <person name="Vollmers J."/>
            <person name="Rivas-Marin E."/>
            <person name="Kohn T."/>
            <person name="Peeters S.H."/>
            <person name="Heuer A."/>
            <person name="Rast P."/>
            <person name="Oberbeckmann S."/>
            <person name="Bunk B."/>
            <person name="Jeske O."/>
            <person name="Meyerdierks A."/>
            <person name="Storesund J.E."/>
            <person name="Kallscheuer N."/>
            <person name="Luecker S."/>
            <person name="Lage O.M."/>
            <person name="Pohl T."/>
            <person name="Merkel B.J."/>
            <person name="Hornburger P."/>
            <person name="Mueller R.-W."/>
            <person name="Bruemmer F."/>
            <person name="Labrenz M."/>
            <person name="Spormann A.M."/>
            <person name="Op Den Camp H."/>
            <person name="Overmann J."/>
            <person name="Amann R."/>
            <person name="Jetten M.S.M."/>
            <person name="Mascher T."/>
            <person name="Medema M.H."/>
            <person name="Devos D.P."/>
            <person name="Kaster A.-K."/>
            <person name="Ovreas L."/>
            <person name="Rohde M."/>
            <person name="Galperin M.Y."/>
            <person name="Jogler C."/>
        </authorList>
    </citation>
    <scope>NUCLEOTIDE SEQUENCE [LARGE SCALE GENOMIC DNA]</scope>
    <source>
        <strain evidence="2 3">Poly41</strain>
    </source>
</reference>
<feature type="transmembrane region" description="Helical" evidence="1">
    <location>
        <begin position="12"/>
        <end position="36"/>
    </location>
</feature>
<comment type="caution">
    <text evidence="2">The sequence shown here is derived from an EMBL/GenBank/DDBJ whole genome shotgun (WGS) entry which is preliminary data.</text>
</comment>
<evidence type="ECO:0000256" key="1">
    <source>
        <dbReference type="SAM" id="Phobius"/>
    </source>
</evidence>
<evidence type="ECO:0000313" key="2">
    <source>
        <dbReference type="EMBL" id="TWU42286.1"/>
    </source>
</evidence>
<protein>
    <recommendedName>
        <fullName evidence="4">AsmA-like C-terminal domain-containing protein</fullName>
    </recommendedName>
</protein>
<proteinExistence type="predicted"/>
<gene>
    <name evidence="2" type="ORF">Poly41_05820</name>
</gene>
<keyword evidence="1" id="KW-0472">Membrane</keyword>
<sequence>MHERTQRALARFVFVVCCAVPTIFTLVILLVTWTPWYHQAELRELTESIAKDTGFLIEVADFERPSPSRLELVGVRVIDPETQHEVAWVDRLSWTEVNDGVSIVLSHPKLSAAELSGAWRLVHDRFLCSSLCLSTPVRFAASDLEIERVNGDRAAGLNSLQDIDAWIEPGQGSTRATIECVRSSQRAGSGFRIEVVRDRTTDTPTTQWLLETRDAALPCSALSDYLTPLRSLGPNAAFAGRIRWSIDTNGWWVDLGTSRFTGVDLASISERSPHRLSGTATLSLTRGMIRPGKTLDVLGELRATQGFVSTSLLASLETDFGMSVTGDFRNRQTMPYDYLGVQFEFSGSALTLDGICRTEETLKSLPAGVVFCAGNSPLVEARELQMAAVNLTRAFTTPESVTVPLSELTMPIIEWLVPPSPVSRIGALPTSSAPRRDGW</sequence>
<organism evidence="2 3">
    <name type="scientific">Novipirellula artificiosorum</name>
    <dbReference type="NCBI Taxonomy" id="2528016"/>
    <lineage>
        <taxon>Bacteria</taxon>
        <taxon>Pseudomonadati</taxon>
        <taxon>Planctomycetota</taxon>
        <taxon>Planctomycetia</taxon>
        <taxon>Pirellulales</taxon>
        <taxon>Pirellulaceae</taxon>
        <taxon>Novipirellula</taxon>
    </lineage>
</organism>
<keyword evidence="1" id="KW-0812">Transmembrane</keyword>
<dbReference type="RefSeq" id="WP_146524375.1">
    <property type="nucleotide sequence ID" value="NZ_SJPV01000001.1"/>
</dbReference>
<evidence type="ECO:0000313" key="3">
    <source>
        <dbReference type="Proteomes" id="UP000319143"/>
    </source>
</evidence>
<dbReference type="Proteomes" id="UP000319143">
    <property type="component" value="Unassembled WGS sequence"/>
</dbReference>
<accession>A0A5C6E4C9</accession>
<name>A0A5C6E4C9_9BACT</name>